<proteinExistence type="predicted"/>
<evidence type="ECO:0000313" key="1">
    <source>
        <dbReference type="EMBL" id="HGQ59380.1"/>
    </source>
</evidence>
<name>A0A7C4JLX3_STAMA</name>
<dbReference type="AlphaFoldDB" id="A0A7C4JLX3"/>
<dbReference type="EMBL" id="DTBP01000043">
    <property type="protein sequence ID" value="HGQ74406.1"/>
    <property type="molecule type" value="Genomic_DNA"/>
</dbReference>
<gene>
    <name evidence="1" type="ORF">ENU09_01460</name>
    <name evidence="2" type="ORF">ENU20_04960</name>
</gene>
<evidence type="ECO:0000313" key="2">
    <source>
        <dbReference type="EMBL" id="HGQ74406.1"/>
    </source>
</evidence>
<comment type="caution">
    <text evidence="2">The sequence shown here is derived from an EMBL/GenBank/DDBJ whole genome shotgun (WGS) entry which is preliminary data.</text>
</comment>
<accession>A0A7C4JLX3</accession>
<organism evidence="2">
    <name type="scientific">Staphylothermus marinus</name>
    <dbReference type="NCBI Taxonomy" id="2280"/>
    <lineage>
        <taxon>Archaea</taxon>
        <taxon>Thermoproteota</taxon>
        <taxon>Thermoprotei</taxon>
        <taxon>Desulfurococcales</taxon>
        <taxon>Desulfurococcaceae</taxon>
        <taxon>Staphylothermus</taxon>
    </lineage>
</organism>
<sequence>MSIFKPVKKPTRKELIENALKDLDPSVREKAREILETLDENSLKNMDKVKELLRKRGLLYI</sequence>
<reference evidence="2" key="1">
    <citation type="journal article" date="2020" name="mSystems">
        <title>Genome- and Community-Level Interaction Insights into Carbon Utilization and Element Cycling Functions of Hydrothermarchaeota in Hydrothermal Sediment.</title>
        <authorList>
            <person name="Zhou Z."/>
            <person name="Liu Y."/>
            <person name="Xu W."/>
            <person name="Pan J."/>
            <person name="Luo Z.H."/>
            <person name="Li M."/>
        </authorList>
    </citation>
    <scope>NUCLEOTIDE SEQUENCE [LARGE SCALE GENOMIC DNA]</scope>
    <source>
        <strain evidence="1">SpSt-638</strain>
        <strain evidence="2">SpSt-648</strain>
    </source>
</reference>
<evidence type="ECO:0008006" key="3">
    <source>
        <dbReference type="Google" id="ProtNLM"/>
    </source>
</evidence>
<dbReference type="EMBL" id="DTBE01000044">
    <property type="protein sequence ID" value="HGQ59380.1"/>
    <property type="molecule type" value="Genomic_DNA"/>
</dbReference>
<protein>
    <recommendedName>
        <fullName evidence="3">HEAT repeat domain-containing protein</fullName>
    </recommendedName>
</protein>